<dbReference type="SMR" id="A0A8K1R3S0"/>
<protein>
    <submittedName>
        <fullName evidence="1">Bilin lyase-isomerase</fullName>
    </submittedName>
</protein>
<reference evidence="1" key="1">
    <citation type="submission" date="2020-08" db="EMBL/GenBank/DDBJ databases">
        <authorList>
            <person name="Obando E.J."/>
        </authorList>
    </citation>
    <scope>NUCLEOTIDE SEQUENCE</scope>
</reference>
<name>A0A8K1R3S0_PORPP</name>
<evidence type="ECO:0000313" key="1">
    <source>
        <dbReference type="EMBL" id="UEC50259.1"/>
    </source>
</evidence>
<dbReference type="SUPFAM" id="SSF48371">
    <property type="entry name" value="ARM repeat"/>
    <property type="match status" value="1"/>
</dbReference>
<dbReference type="PANTHER" id="PTHR12697">
    <property type="entry name" value="PBS LYASE HEAT-LIKE PROTEIN"/>
    <property type="match status" value="1"/>
</dbReference>
<proteinExistence type="evidence at transcript level"/>
<dbReference type="InterPro" id="IPR004155">
    <property type="entry name" value="PBS_lyase_HEAT"/>
</dbReference>
<dbReference type="Pfam" id="PF13646">
    <property type="entry name" value="HEAT_2"/>
    <property type="match status" value="1"/>
</dbReference>
<dbReference type="SMART" id="SM00567">
    <property type="entry name" value="EZ_HEAT"/>
    <property type="match status" value="2"/>
</dbReference>
<dbReference type="PANTHER" id="PTHR12697:SF5">
    <property type="entry name" value="DEOXYHYPUSINE HYDROXYLASE"/>
    <property type="match status" value="1"/>
</dbReference>
<dbReference type="EMBL" id="MT895879">
    <property type="protein sequence ID" value="UEC50259.1"/>
    <property type="molecule type" value="mRNA"/>
</dbReference>
<gene>
    <name evidence="1" type="primary">BLI</name>
</gene>
<accession>A0A8K1R3S0</accession>
<organism evidence="1">
    <name type="scientific">Porphyridium purpureum</name>
    <name type="common">Red alga</name>
    <name type="synonym">Porphyridium cruentum</name>
    <dbReference type="NCBI Taxonomy" id="35688"/>
    <lineage>
        <taxon>Eukaryota</taxon>
        <taxon>Rhodophyta</taxon>
        <taxon>Bangiophyceae</taxon>
        <taxon>Porphyridiales</taxon>
        <taxon>Porphyridiaceae</taxon>
        <taxon>Porphyridium</taxon>
    </lineage>
</organism>
<dbReference type="Gene3D" id="1.25.10.10">
    <property type="entry name" value="Leucine-rich Repeat Variant"/>
    <property type="match status" value="1"/>
</dbReference>
<dbReference type="GO" id="GO:0016829">
    <property type="term" value="F:lyase activity"/>
    <property type="evidence" value="ECO:0007669"/>
    <property type="project" value="UniProtKB-KW"/>
</dbReference>
<dbReference type="AlphaFoldDB" id="A0A8K1R3S0"/>
<dbReference type="Pfam" id="PF03130">
    <property type="entry name" value="HEAT_PBS"/>
    <property type="match status" value="1"/>
</dbReference>
<sequence length="256" mass="27445">MDGARPCAWAAVAGPRAAGAAARLGARPLATACGRAHVRAQAAVRRRVVLAMEADETPAPPSKESVMEMIRSENGGLRARAVNQARFLDPQECLDVLFVGAEDKNPQIRYAAVAQLATACTADPERTFELVKRIVLTDKEPTVQAAAADVLTGLSLPGSFELLEEIYSQTGDWMLKFSIISGLGEMGDPRGYELLLRVLETASDDEPLLKVGALGSLGELGDRRALPMVEKYIDHPDSAISERAKVARDNLNAIPE</sequence>
<keyword evidence="1" id="KW-0456">Lyase</keyword>
<dbReference type="InterPro" id="IPR011989">
    <property type="entry name" value="ARM-like"/>
</dbReference>
<dbReference type="GO" id="GO:0019135">
    <property type="term" value="F:deoxyhypusine monooxygenase activity"/>
    <property type="evidence" value="ECO:0007669"/>
    <property type="project" value="TreeGrafter"/>
</dbReference>
<dbReference type="InterPro" id="IPR016024">
    <property type="entry name" value="ARM-type_fold"/>
</dbReference>